<protein>
    <recommendedName>
        <fullName evidence="4">Lipoprotein</fullName>
    </recommendedName>
</protein>
<dbReference type="AlphaFoldDB" id="A0A9X3F236"/>
<comment type="caution">
    <text evidence="2">The sequence shown here is derived from an EMBL/GenBank/DDBJ whole genome shotgun (WGS) entry which is preliminary data.</text>
</comment>
<organism evidence="2 3">
    <name type="scientific">Nannocystis pusilla</name>
    <dbReference type="NCBI Taxonomy" id="889268"/>
    <lineage>
        <taxon>Bacteria</taxon>
        <taxon>Pseudomonadati</taxon>
        <taxon>Myxococcota</taxon>
        <taxon>Polyangia</taxon>
        <taxon>Nannocystales</taxon>
        <taxon>Nannocystaceae</taxon>
        <taxon>Nannocystis</taxon>
    </lineage>
</organism>
<proteinExistence type="predicted"/>
<dbReference type="RefSeq" id="WP_267776967.1">
    <property type="nucleotide sequence ID" value="NZ_JAPNKE010000002.1"/>
</dbReference>
<dbReference type="Proteomes" id="UP001150924">
    <property type="component" value="Unassembled WGS sequence"/>
</dbReference>
<dbReference type="EMBL" id="JAPNKE010000002">
    <property type="protein sequence ID" value="MCY1013209.1"/>
    <property type="molecule type" value="Genomic_DNA"/>
</dbReference>
<reference evidence="2" key="1">
    <citation type="submission" date="2022-11" db="EMBL/GenBank/DDBJ databases">
        <title>Minimal conservation of predation-associated metabolite biosynthetic gene clusters underscores biosynthetic potential of Myxococcota including descriptions for ten novel species: Archangium lansinium sp. nov., Myxococcus landrumus sp. nov., Nannocystis bai.</title>
        <authorList>
            <person name="Ahearne A."/>
            <person name="Stevens C."/>
            <person name="Phillips K."/>
        </authorList>
    </citation>
    <scope>NUCLEOTIDE SEQUENCE</scope>
    <source>
        <strain evidence="2">Na p29</strain>
    </source>
</reference>
<keyword evidence="3" id="KW-1185">Reference proteome</keyword>
<dbReference type="PROSITE" id="PS51257">
    <property type="entry name" value="PROKAR_LIPOPROTEIN"/>
    <property type="match status" value="1"/>
</dbReference>
<feature type="region of interest" description="Disordered" evidence="1">
    <location>
        <begin position="29"/>
        <end position="89"/>
    </location>
</feature>
<evidence type="ECO:0000313" key="3">
    <source>
        <dbReference type="Proteomes" id="UP001150924"/>
    </source>
</evidence>
<gene>
    <name evidence="2" type="ORF">OV079_48305</name>
</gene>
<evidence type="ECO:0008006" key="4">
    <source>
        <dbReference type="Google" id="ProtNLM"/>
    </source>
</evidence>
<evidence type="ECO:0000256" key="1">
    <source>
        <dbReference type="SAM" id="MobiDB-lite"/>
    </source>
</evidence>
<sequence>MDFRSLSWFALVCTLSTVACTERDPLDSATMAATGDSTGMPPTDPPSDPVTTTGDVPTPTTAVDPGDPTATTGSVPGDPTETSDSTTGDAPVLVGEYLLAVSTVIAPAQPFQFIATNELVGAPGQQTMRTALQPLRLDQGKVTTPRTPIGEPLVFAGIPVVDGIFKVDLGVVMISGAANPITGSDITAQLALVGEFVGPDFYCGTVEGDVLSPLMSSLSGSTFAAVRIDDPSDLPTDVTFDCSGNTATDP</sequence>
<accession>A0A9X3F236</accession>
<feature type="compositionally biased region" description="Low complexity" evidence="1">
    <location>
        <begin position="49"/>
        <end position="72"/>
    </location>
</feature>
<name>A0A9X3F236_9BACT</name>
<evidence type="ECO:0000313" key="2">
    <source>
        <dbReference type="EMBL" id="MCY1013209.1"/>
    </source>
</evidence>